<keyword evidence="5 7" id="KW-0167">Capsid protein</keyword>
<evidence type="ECO:0000256" key="5">
    <source>
        <dbReference type="ARBA" id="ARBA00022561"/>
    </source>
</evidence>
<evidence type="ECO:0000256" key="4">
    <source>
        <dbReference type="ARBA" id="ARBA00022431"/>
    </source>
</evidence>
<dbReference type="InterPro" id="IPR004219">
    <property type="entry name" value="TTvirus_Unk"/>
</dbReference>
<evidence type="ECO:0000313" key="9">
    <source>
        <dbReference type="EMBL" id="AZK35909.1"/>
    </source>
</evidence>
<gene>
    <name evidence="9" type="primary">ORF1</name>
</gene>
<feature type="compositionally biased region" description="Polar residues" evidence="8">
    <location>
        <begin position="728"/>
        <end position="738"/>
    </location>
</feature>
<dbReference type="GO" id="GO:0039615">
    <property type="term" value="C:T=1 icosahedral viral capsid"/>
    <property type="evidence" value="ECO:0007669"/>
    <property type="project" value="UniProtKB-UniRule"/>
</dbReference>
<evidence type="ECO:0000256" key="1">
    <source>
        <dbReference type="ARBA" id="ARBA00004328"/>
    </source>
</evidence>
<comment type="similarity">
    <text evidence="2 7">Belongs to the anelloviridae capsid protein family.</text>
</comment>
<organism evidence="9">
    <name type="scientific">Torque teno virus 1</name>
    <dbReference type="NCBI Taxonomy" id="687340"/>
    <lineage>
        <taxon>Viruses</taxon>
        <taxon>Monodnaviria</taxon>
        <taxon>Shotokuvirae</taxon>
        <taxon>Commensaviricota</taxon>
        <taxon>Cardeaviricetes</taxon>
        <taxon>Sanitavirales</taxon>
        <taxon>Anelloviridae</taxon>
        <taxon>Alphatorquevirus</taxon>
        <taxon>Alphatorquevirus homin1</taxon>
    </lineage>
</organism>
<accession>A0A3S8RKF1</accession>
<evidence type="ECO:0000256" key="6">
    <source>
        <dbReference type="ARBA" id="ARBA00022844"/>
    </source>
</evidence>
<keyword evidence="4 7" id="KW-1140">T=1 icosahedral capsid protein</keyword>
<name>A0A3S8RKF1_9VIRU</name>
<comment type="subcellular location">
    <subcellularLocation>
        <location evidence="1 7">Virion</location>
    </subcellularLocation>
</comment>
<keyword evidence="6 7" id="KW-0946">Virion</keyword>
<proteinExistence type="inferred from homology"/>
<sequence>MAYGWWARRRRRWRRWRRRPRRRRWRTRRRRPRRRYRRRRHVRRRRPGRWRRRYRKWRRKARRRGKKKTIIRQWQPNYRRRCNIVGYMPVLICGNNTVCRNSATHSDDSYLPGPFGGGMTTGKFSLRILYDEYKRFMNYWTASNEDLDLCRYRGCTLWFFRHPEVDFIILTNTMPPFLDTQLTGPSIHPGLMAPNKRARWIPSLKSRPGRKHVVKIRVGAPRMFTDKWYPQSDLCDRPLLTIFASAADMQYPFGSPLTDTVVVGSQVLQSMYNDCLSILPENFNNGGKAKALHEKITQYLPNYNTTQTLAQLKPYIDNTSTTTTNNWSSYINTTKFTTASQPTTNCGAAPYYTFADTWYRGTAYNTAITKIPLKAAQLYDNTTKTLLGTTFTGGSPYLEYHGGLYSSIWLSAGRSYFETKGTYTDVTYNPFTDRGEGNMVWIDSVSKSDSVYSKTQSKCLIEGLPPWAAVYGYAEYCSKATGDTNIEQNCRVVIRNPFTNPQPLDHNNPLRGYVPYSLNFGNGKMPGRSSQVPIRMRSKWYPTLFHQKEVLEAIAQGGPFAYHSDQMKVSLGMKYAFKWVWGGNPVSQQVVRNPCRDTGVSSGNRVPRSVQIVDPKYNTPEPAIHAWDFRRACLAQKPLRECKQNRSLLNFFRQAEKDTGETQRLCSPVKKSSRKKTYLSSQSSSSDQAPLGGVAPKPKRGRGSPTRDADALPAAPAAAQGAAAHGSPTPSAVPTITTGPIKHTYRPYLFAKGGGRNIFISSSVVDMFGDPIPHQATSQDWQCEYEACKAWVRPARTDLNDTPFYPWAPRPKNRYSVCFRLGFK</sequence>
<evidence type="ECO:0000256" key="8">
    <source>
        <dbReference type="SAM" id="MobiDB-lite"/>
    </source>
</evidence>
<protein>
    <recommendedName>
        <fullName evidence="3 7">Capsid protein</fullName>
    </recommendedName>
</protein>
<reference evidence="9" key="1">
    <citation type="journal article" date="2019" name="Sci. Rep.">
        <title>Viral metagenomics revealed novel betatorquevirus species in pediatric inpatients with encephalitis/meningoencephalitis from Ghana.</title>
        <authorList>
            <person name="Eibach D."/>
            <person name="Hogan B."/>
            <person name="Sarpong N."/>
            <person name="Winter D."/>
            <person name="Struck N.S."/>
            <person name="Adu-Sarkodie Y."/>
            <person name="Owusu-Dabo E."/>
            <person name="Schmidt-Chanasit J."/>
            <person name="May J."/>
            <person name="Cadar D."/>
        </authorList>
    </citation>
    <scope>NUCLEOTIDE SEQUENCE</scope>
    <source>
        <strain evidence="9">BNI-700620-G4-SER0</strain>
    </source>
</reference>
<evidence type="ECO:0000256" key="2">
    <source>
        <dbReference type="ARBA" id="ARBA00006131"/>
    </source>
</evidence>
<evidence type="ECO:0000256" key="7">
    <source>
        <dbReference type="RuleBase" id="RU361230"/>
    </source>
</evidence>
<dbReference type="EMBL" id="MH017573">
    <property type="protein sequence ID" value="AZK35909.1"/>
    <property type="molecule type" value="Genomic_DNA"/>
</dbReference>
<evidence type="ECO:0000256" key="3">
    <source>
        <dbReference type="ARBA" id="ARBA00018091"/>
    </source>
</evidence>
<feature type="region of interest" description="Disordered" evidence="8">
    <location>
        <begin position="660"/>
        <end position="738"/>
    </location>
</feature>
<comment type="function">
    <text evidence="7">Self-assembles to form an icosahedral capsid.</text>
</comment>
<dbReference type="Pfam" id="PF02956">
    <property type="entry name" value="TT_ORF1"/>
    <property type="match status" value="1"/>
</dbReference>
<feature type="compositionally biased region" description="Low complexity" evidence="8">
    <location>
        <begin position="711"/>
        <end position="724"/>
    </location>
</feature>